<reference evidence="1" key="1">
    <citation type="submission" date="2008-06" db="EMBL/GenBank/DDBJ databases">
        <title>Complete sequence of Chlorobium phaeobacteroides BS1.</title>
        <authorList>
            <consortium name="US DOE Joint Genome Institute"/>
            <person name="Lucas S."/>
            <person name="Copeland A."/>
            <person name="Lapidus A."/>
            <person name="Glavina del Rio T."/>
            <person name="Dalin E."/>
            <person name="Tice H."/>
            <person name="Bruce D."/>
            <person name="Goodwin L."/>
            <person name="Pitluck S."/>
            <person name="Schmutz J."/>
            <person name="Larimer F."/>
            <person name="Land M."/>
            <person name="Hauser L."/>
            <person name="Kyrpides N."/>
            <person name="Ovchinnikova G."/>
            <person name="Li T."/>
            <person name="Liu Z."/>
            <person name="Zhao F."/>
            <person name="Overmann J."/>
            <person name="Bryant D.A."/>
            <person name="Richardson P."/>
        </authorList>
    </citation>
    <scope>NUCLEOTIDE SEQUENCE [LARGE SCALE GENOMIC DNA]</scope>
    <source>
        <strain evidence="1">BS1</strain>
    </source>
</reference>
<organism evidence="1">
    <name type="scientific">Chlorobium phaeobacteroides (strain BS1)</name>
    <dbReference type="NCBI Taxonomy" id="331678"/>
    <lineage>
        <taxon>Bacteria</taxon>
        <taxon>Pseudomonadati</taxon>
        <taxon>Chlorobiota</taxon>
        <taxon>Chlorobiia</taxon>
        <taxon>Chlorobiales</taxon>
        <taxon>Chlorobiaceae</taxon>
        <taxon>Chlorobium/Pelodictyon group</taxon>
        <taxon>Chlorobium</taxon>
    </lineage>
</organism>
<dbReference type="AlphaFoldDB" id="B3EJE5"/>
<accession>B3EJE5</accession>
<proteinExistence type="predicted"/>
<protein>
    <submittedName>
        <fullName evidence="1">Uncharacterized protein</fullName>
    </submittedName>
</protein>
<dbReference type="EMBL" id="CP001101">
    <property type="protein sequence ID" value="ACE04345.1"/>
    <property type="molecule type" value="Genomic_DNA"/>
</dbReference>
<dbReference type="KEGG" id="cpb:Cphamn1_1417"/>
<dbReference type="HOGENOM" id="CLU_504063_0_0_10"/>
<name>B3EJE5_CHLPB</name>
<evidence type="ECO:0000313" key="1">
    <source>
        <dbReference type="EMBL" id="ACE04345.1"/>
    </source>
</evidence>
<gene>
    <name evidence="1" type="ordered locus">Cphamn1_1417</name>
</gene>
<sequence>MNVTSCFNFLANCECFMLDRREIFSNLFGDLRKQIRVILEAMYEGGNDHEIEIAHELRNSLSEWLTVPVPFDGVLINALQLLGNRDIIERRWGDEVVRAFEAAVSIAESMQQNGNPMRRTLGDEIEKLLRENTSIRIYAHPKSVEYFISLCNTLTEEHFLYGYDVYSASKSFDVLLKVGPLRSVGWGKCPDALLTSPRFRILTQFVWSGSSDEEHFGLDPVTGASVVDVLANKTGMALNGVPDALKWSLKNTRIGDTVNDPENGIKDEPDEDDFSFLLRIKSRYADVNRERSAALIKFVNAYGILIPSREEVLVYDPEKNEEDGAIELVLPTGKHLEGCFFVLPMIEIADFGEVHVEKIKYSKIWKGCLADVIKSHPEDLSELSRLLRMNKVGLQNLKGRLPEWCNPPSTVIPAPRKWEHFNALIAVLGEHYNKHELLADDFAKKAWVEIRRSRGNAINEGREESRTQKELEFDLLIKLMSEIVNTNTGRDEFIVPVAPDHDLQGSYRFFLVESVEQGLVVPDTVLREIHSVTEFDIWRG</sequence>
<dbReference type="STRING" id="331678.Cphamn1_1417"/>